<dbReference type="InterPro" id="IPR014143">
    <property type="entry name" value="NHEJ_ligase_prk"/>
</dbReference>
<evidence type="ECO:0000256" key="5">
    <source>
        <dbReference type="ARBA" id="ARBA00022695"/>
    </source>
</evidence>
<keyword evidence="4" id="KW-0808">Transferase</keyword>
<keyword evidence="8" id="KW-0547">Nucleotide-binding</keyword>
<keyword evidence="18" id="KW-0511">Multifunctional enzyme</keyword>
<evidence type="ECO:0000256" key="4">
    <source>
        <dbReference type="ARBA" id="ARBA00022679"/>
    </source>
</evidence>
<dbReference type="Gene3D" id="3.90.920.10">
    <property type="entry name" value="DNA primase, PRIM domain"/>
    <property type="match status" value="1"/>
</dbReference>
<comment type="caution">
    <text evidence="23">The sequence shown here is derived from an EMBL/GenBank/DDBJ whole genome shotgun (WGS) entry which is preliminary data.</text>
</comment>
<organism evidence="23 24">
    <name type="scientific">Granulicella aggregans</name>
    <dbReference type="NCBI Taxonomy" id="474949"/>
    <lineage>
        <taxon>Bacteria</taxon>
        <taxon>Pseudomonadati</taxon>
        <taxon>Acidobacteriota</taxon>
        <taxon>Terriglobia</taxon>
        <taxon>Terriglobales</taxon>
        <taxon>Acidobacteriaceae</taxon>
        <taxon>Granulicella</taxon>
    </lineage>
</organism>
<reference evidence="23 24" key="1">
    <citation type="submission" date="2020-08" db="EMBL/GenBank/DDBJ databases">
        <title>Genomic Encyclopedia of Type Strains, Phase IV (KMG-V): Genome sequencing to study the core and pangenomes of soil and plant-associated prokaryotes.</title>
        <authorList>
            <person name="Whitman W."/>
        </authorList>
    </citation>
    <scope>NUCLEOTIDE SEQUENCE [LARGE SCALE GENOMIC DNA]</scope>
    <source>
        <strain evidence="23 24">M8UP14</strain>
    </source>
</reference>
<dbReference type="Pfam" id="PF01068">
    <property type="entry name" value="DNA_ligase_A_M"/>
    <property type="match status" value="1"/>
</dbReference>
<keyword evidence="11" id="KW-0269">Exonuclease</keyword>
<dbReference type="RefSeq" id="WP_348641297.1">
    <property type="nucleotide sequence ID" value="NZ_JACHIP010000003.1"/>
</dbReference>
<dbReference type="Gene3D" id="2.40.50.140">
    <property type="entry name" value="Nucleic acid-binding proteins"/>
    <property type="match status" value="1"/>
</dbReference>
<evidence type="ECO:0000256" key="10">
    <source>
        <dbReference type="ARBA" id="ARBA00022801"/>
    </source>
</evidence>
<dbReference type="Proteomes" id="UP000540989">
    <property type="component" value="Unassembled WGS sequence"/>
</dbReference>
<dbReference type="Gene3D" id="3.30.470.30">
    <property type="entry name" value="DNA ligase/mRNA capping enzyme"/>
    <property type="match status" value="1"/>
</dbReference>
<keyword evidence="7" id="KW-0479">Metal-binding</keyword>
<dbReference type="InterPro" id="IPR012340">
    <property type="entry name" value="NA-bd_OB-fold"/>
</dbReference>
<evidence type="ECO:0000256" key="6">
    <source>
        <dbReference type="ARBA" id="ARBA00022722"/>
    </source>
</evidence>
<evidence type="ECO:0000256" key="14">
    <source>
        <dbReference type="ARBA" id="ARBA00023125"/>
    </source>
</evidence>
<dbReference type="AlphaFoldDB" id="A0A7W7ZD34"/>
<evidence type="ECO:0000256" key="9">
    <source>
        <dbReference type="ARBA" id="ARBA00022763"/>
    </source>
</evidence>
<comment type="cofactor">
    <cofactor evidence="1">
        <name>Mn(2+)</name>
        <dbReference type="ChEBI" id="CHEBI:29035"/>
    </cofactor>
</comment>
<dbReference type="GO" id="GO:0046872">
    <property type="term" value="F:metal ion binding"/>
    <property type="evidence" value="ECO:0007669"/>
    <property type="project" value="UniProtKB-KW"/>
</dbReference>
<evidence type="ECO:0000256" key="17">
    <source>
        <dbReference type="ARBA" id="ARBA00023211"/>
    </source>
</evidence>
<accession>A0A7W7ZD34</accession>
<dbReference type="NCBIfam" id="NF004628">
    <property type="entry name" value="PRK05972.1"/>
    <property type="match status" value="1"/>
</dbReference>
<evidence type="ECO:0000256" key="13">
    <source>
        <dbReference type="ARBA" id="ARBA00022932"/>
    </source>
</evidence>
<proteinExistence type="predicted"/>
<keyword evidence="15" id="KW-0233">DNA recombination</keyword>
<feature type="compositionally biased region" description="Basic residues" evidence="21">
    <location>
        <begin position="61"/>
        <end position="77"/>
    </location>
</feature>
<feature type="domain" description="ATP-dependent DNA ligase family profile" evidence="22">
    <location>
        <begin position="436"/>
        <end position="562"/>
    </location>
</feature>
<keyword evidence="9" id="KW-0227">DNA damage</keyword>
<keyword evidence="13" id="KW-0239">DNA-directed DNA polymerase</keyword>
<dbReference type="InterPro" id="IPR014146">
    <property type="entry name" value="LigD_ligase_dom"/>
</dbReference>
<keyword evidence="6" id="KW-0540">Nuclease</keyword>
<dbReference type="PANTHER" id="PTHR42705">
    <property type="entry name" value="BIFUNCTIONAL NON-HOMOLOGOUS END JOINING PROTEIN LIGD"/>
    <property type="match status" value="1"/>
</dbReference>
<dbReference type="PROSITE" id="PS50160">
    <property type="entry name" value="DNA_LIGASE_A3"/>
    <property type="match status" value="1"/>
</dbReference>
<dbReference type="NCBIfam" id="TIGR02777">
    <property type="entry name" value="LigD_PE_dom"/>
    <property type="match status" value="1"/>
</dbReference>
<dbReference type="GO" id="GO:0003677">
    <property type="term" value="F:DNA binding"/>
    <property type="evidence" value="ECO:0007669"/>
    <property type="project" value="UniProtKB-KW"/>
</dbReference>
<keyword evidence="16" id="KW-0234">DNA repair</keyword>
<dbReference type="GO" id="GO:0005524">
    <property type="term" value="F:ATP binding"/>
    <property type="evidence" value="ECO:0007669"/>
    <property type="project" value="UniProtKB-KW"/>
</dbReference>
<feature type="compositionally biased region" description="Basic and acidic residues" evidence="21">
    <location>
        <begin position="679"/>
        <end position="689"/>
    </location>
</feature>
<evidence type="ECO:0000256" key="11">
    <source>
        <dbReference type="ARBA" id="ARBA00022839"/>
    </source>
</evidence>
<dbReference type="EMBL" id="JACHIP010000003">
    <property type="protein sequence ID" value="MBB5057538.1"/>
    <property type="molecule type" value="Genomic_DNA"/>
</dbReference>
<dbReference type="Gene3D" id="3.30.1490.70">
    <property type="match status" value="1"/>
</dbReference>
<protein>
    <recommendedName>
        <fullName evidence="2">DNA ligase (ATP)</fullName>
        <ecNumber evidence="2">6.5.1.1</ecNumber>
    </recommendedName>
    <alternativeName>
        <fullName evidence="19">NHEJ DNA polymerase</fullName>
    </alternativeName>
</protein>
<dbReference type="NCBIfam" id="TIGR02778">
    <property type="entry name" value="ligD_pol"/>
    <property type="match status" value="1"/>
</dbReference>
<keyword evidence="10" id="KW-0378">Hydrolase</keyword>
<keyword evidence="12" id="KW-0067">ATP-binding</keyword>
<dbReference type="Pfam" id="PF13298">
    <property type="entry name" value="LigD_N"/>
    <property type="match status" value="1"/>
</dbReference>
<keyword evidence="17" id="KW-0464">Manganese</keyword>
<evidence type="ECO:0000256" key="21">
    <source>
        <dbReference type="SAM" id="MobiDB-lite"/>
    </source>
</evidence>
<name>A0A7W7ZD34_9BACT</name>
<evidence type="ECO:0000256" key="20">
    <source>
        <dbReference type="ARBA" id="ARBA00034003"/>
    </source>
</evidence>
<evidence type="ECO:0000256" key="16">
    <source>
        <dbReference type="ARBA" id="ARBA00023204"/>
    </source>
</evidence>
<evidence type="ECO:0000256" key="7">
    <source>
        <dbReference type="ARBA" id="ARBA00022723"/>
    </source>
</evidence>
<evidence type="ECO:0000259" key="22">
    <source>
        <dbReference type="PROSITE" id="PS50160"/>
    </source>
</evidence>
<dbReference type="GO" id="GO:0003910">
    <property type="term" value="F:DNA ligase (ATP) activity"/>
    <property type="evidence" value="ECO:0007669"/>
    <property type="project" value="UniProtKB-EC"/>
</dbReference>
<dbReference type="InterPro" id="IPR012310">
    <property type="entry name" value="DNA_ligase_ATP-dep_cent"/>
</dbReference>
<dbReference type="GO" id="GO:0006310">
    <property type="term" value="P:DNA recombination"/>
    <property type="evidence" value="ECO:0007669"/>
    <property type="project" value="UniProtKB-KW"/>
</dbReference>
<dbReference type="SUPFAM" id="SSF56091">
    <property type="entry name" value="DNA ligase/mRNA capping enzyme, catalytic domain"/>
    <property type="match status" value="1"/>
</dbReference>
<dbReference type="EC" id="6.5.1.1" evidence="2"/>
<dbReference type="InterPro" id="IPR012309">
    <property type="entry name" value="DNA_ligase_ATP-dep_C"/>
</dbReference>
<sequence>MSSSQSGIGFTIRLCPFLAVILSAAKDLLRSQRPPTNTGPSDTGISKALATYATMPSAKKSAPKKTTNKSAAKKPARRATPATASKAVDKQLARYRSMRDFGITAEPSGGPQNKQEALPFCIQKHAASHLHYDFRLGWNGVLKSWACAKGPSYVVADKRLAVQVEDHPMEYGGFEGIIPAGQYGGGTVMLWDQGTWEPQEGHADVDAGLRDGSLKFILKGTKMHGKWTLVRMGGKAATERKPNWLLIKEHDDFERPPDAPAITEEEPNSVVTKRSLEQIAAQEDHVWNSKDTAKGKAWYRQDKKPLAVSAKAQKSAPVATSEPVKRLTFDSILKHLTPESQPSFIKPQLALEAEAPPTGPGWIHELKLDGYRMQARKDGDKVQMLTRSGLDWTHRMTSIADAVRALPVEKATLDGEVVVVAENGTTTFADLQASFQDGAKHPLTYFCFDLLHLNGHSTRDRHLVDRKDLLVDVLTGADPTVLRLSEHLETNGEQMFQHACALHAEGIISKRSQSTYVSSRNGDWLKLKCLHEQEFVIGGFTLPSNGIHGIGALLLGYYQDGKLIYAGRTGTGFNQKTHRSTRDKLDALATSQSPFAEIPSAARKGAKWVKPTLVAQVRFATWTAELQLRQAAFLGIREDKPAKEVVREDAAPTPKRSRTQPAKAATHRLAPKAAAKLSLPKEEDKAPVRLTHPDKVLDTESGLTKQALADYYWAIAEHMLPHIAGRPLSLVRCPEGVGPPCFYQKHVTAMLPKSIATVMVPDKKGGKPEPYITLESRETLAGLAQMAVLEIHPWGSKNDDLEHPDRIIIDLDPDAAISWSTLSEAATNVRKRLKKLGLESFLKTTGGKGLHIVTPIDPTQDWETVKSFARNIALAMEKTSPNLFLSKMTKSARVGKIYVDYLRNERGATAVAPFSPRARPGANVSIPLAWKELDGSALPKFGVTDFAVWRSRLKKDPWKEILALRQKLTTEAIESARSMK</sequence>
<keyword evidence="3 23" id="KW-0436">Ligase</keyword>
<evidence type="ECO:0000313" key="23">
    <source>
        <dbReference type="EMBL" id="MBB5057538.1"/>
    </source>
</evidence>
<evidence type="ECO:0000256" key="18">
    <source>
        <dbReference type="ARBA" id="ARBA00023268"/>
    </source>
</evidence>
<evidence type="ECO:0000256" key="19">
    <source>
        <dbReference type="ARBA" id="ARBA00029943"/>
    </source>
</evidence>
<gene>
    <name evidence="23" type="ORF">HDF16_002244</name>
</gene>
<dbReference type="NCBIfam" id="TIGR02779">
    <property type="entry name" value="NHEJ_ligase_lig"/>
    <property type="match status" value="1"/>
</dbReference>
<keyword evidence="14" id="KW-0238">DNA-binding</keyword>
<evidence type="ECO:0000313" key="24">
    <source>
        <dbReference type="Proteomes" id="UP000540989"/>
    </source>
</evidence>
<evidence type="ECO:0000256" key="2">
    <source>
        <dbReference type="ARBA" id="ARBA00012727"/>
    </source>
</evidence>
<keyword evidence="5" id="KW-0548">Nucleotidyltransferase</keyword>
<feature type="region of interest" description="Disordered" evidence="21">
    <location>
        <begin position="54"/>
        <end position="87"/>
    </location>
</feature>
<dbReference type="CDD" id="cd07906">
    <property type="entry name" value="Adenylation_DNA_ligase_LigD_LigC"/>
    <property type="match status" value="1"/>
</dbReference>
<evidence type="ECO:0000256" key="8">
    <source>
        <dbReference type="ARBA" id="ARBA00022741"/>
    </source>
</evidence>
<evidence type="ECO:0000256" key="12">
    <source>
        <dbReference type="ARBA" id="ARBA00022840"/>
    </source>
</evidence>
<dbReference type="Pfam" id="PF21686">
    <property type="entry name" value="LigD_Prim-Pol"/>
    <property type="match status" value="1"/>
</dbReference>
<dbReference type="NCBIfam" id="TIGR02776">
    <property type="entry name" value="NHEJ_ligase_prk"/>
    <property type="match status" value="1"/>
</dbReference>
<dbReference type="GO" id="GO:0003887">
    <property type="term" value="F:DNA-directed DNA polymerase activity"/>
    <property type="evidence" value="ECO:0007669"/>
    <property type="project" value="UniProtKB-KW"/>
</dbReference>
<dbReference type="InterPro" id="IPR014144">
    <property type="entry name" value="LigD_PE_domain"/>
</dbReference>
<dbReference type="InterPro" id="IPR033651">
    <property type="entry name" value="PaeLigD_Pol-like"/>
</dbReference>
<keyword evidence="24" id="KW-1185">Reference proteome</keyword>
<dbReference type="CDD" id="cd07971">
    <property type="entry name" value="OBF_DNA_ligase_LigD"/>
    <property type="match status" value="1"/>
</dbReference>
<dbReference type="PANTHER" id="PTHR42705:SF2">
    <property type="entry name" value="BIFUNCTIONAL NON-HOMOLOGOUS END JOINING PROTEIN LIGD"/>
    <property type="match status" value="1"/>
</dbReference>
<feature type="region of interest" description="Disordered" evidence="21">
    <location>
        <begin position="643"/>
        <end position="689"/>
    </location>
</feature>
<evidence type="ECO:0000256" key="15">
    <source>
        <dbReference type="ARBA" id="ARBA00023172"/>
    </source>
</evidence>
<dbReference type="GO" id="GO:0006281">
    <property type="term" value="P:DNA repair"/>
    <property type="evidence" value="ECO:0007669"/>
    <property type="project" value="UniProtKB-KW"/>
</dbReference>
<dbReference type="SUPFAM" id="SSF50249">
    <property type="entry name" value="Nucleic acid-binding proteins"/>
    <property type="match status" value="1"/>
</dbReference>
<dbReference type="InterPro" id="IPR014145">
    <property type="entry name" value="LigD_pol_dom"/>
</dbReference>
<dbReference type="CDD" id="cd04862">
    <property type="entry name" value="PaeLigD_Pol_like"/>
    <property type="match status" value="1"/>
</dbReference>
<dbReference type="Pfam" id="PF04679">
    <property type="entry name" value="DNA_ligase_A_C"/>
    <property type="match status" value="1"/>
</dbReference>
<dbReference type="InterPro" id="IPR052171">
    <property type="entry name" value="NHEJ_LigD"/>
</dbReference>
<evidence type="ECO:0000256" key="1">
    <source>
        <dbReference type="ARBA" id="ARBA00001936"/>
    </source>
</evidence>
<dbReference type="GO" id="GO:0004527">
    <property type="term" value="F:exonuclease activity"/>
    <property type="evidence" value="ECO:0007669"/>
    <property type="project" value="UniProtKB-KW"/>
</dbReference>
<comment type="catalytic activity">
    <reaction evidence="20">
        <text>ATP + (deoxyribonucleotide)n-3'-hydroxyl + 5'-phospho-(deoxyribonucleotide)m = (deoxyribonucleotide)n+m + AMP + diphosphate.</text>
        <dbReference type="EC" id="6.5.1.1"/>
    </reaction>
</comment>
<evidence type="ECO:0000256" key="3">
    <source>
        <dbReference type="ARBA" id="ARBA00022598"/>
    </source>
</evidence>